<dbReference type="GO" id="GO:0010181">
    <property type="term" value="F:FMN binding"/>
    <property type="evidence" value="ECO:0007669"/>
    <property type="project" value="UniProtKB-UniRule"/>
</dbReference>
<dbReference type="InterPro" id="IPR013130">
    <property type="entry name" value="Fe3_Rdtase_TM_dom"/>
</dbReference>
<dbReference type="InterPro" id="IPR022837">
    <property type="entry name" value="MsrQ-like"/>
</dbReference>
<dbReference type="Pfam" id="PF01794">
    <property type="entry name" value="Ferric_reduct"/>
    <property type="match status" value="1"/>
</dbReference>
<comment type="subcellular location">
    <subcellularLocation>
        <location evidence="8">Cell membrane</location>
        <topology evidence="8">Multi-pass membrane protein</topology>
    </subcellularLocation>
    <subcellularLocation>
        <location evidence="1">Membrane</location>
        <topology evidence="1">Multi-pass membrane protein</topology>
    </subcellularLocation>
</comment>
<evidence type="ECO:0000313" key="10">
    <source>
        <dbReference type="EMBL" id="OJS98431.1"/>
    </source>
</evidence>
<evidence type="ECO:0000256" key="4">
    <source>
        <dbReference type="ARBA" id="ARBA00022692"/>
    </source>
</evidence>
<dbReference type="HAMAP" id="MF_01207">
    <property type="entry name" value="MsrQ"/>
    <property type="match status" value="1"/>
</dbReference>
<keyword evidence="4 8" id="KW-0812">Transmembrane</keyword>
<evidence type="ECO:0000259" key="9">
    <source>
        <dbReference type="Pfam" id="PF01794"/>
    </source>
</evidence>
<keyword evidence="8" id="KW-0249">Electron transport</keyword>
<dbReference type="Proteomes" id="UP000183986">
    <property type="component" value="Unassembled WGS sequence"/>
</dbReference>
<dbReference type="OrthoDB" id="9788328at2"/>
<dbReference type="EMBL" id="MPKY01000003">
    <property type="protein sequence ID" value="OJS98431.1"/>
    <property type="molecule type" value="Genomic_DNA"/>
</dbReference>
<keyword evidence="8" id="KW-0479">Metal-binding</keyword>
<dbReference type="GO" id="GO:0046872">
    <property type="term" value="F:metal ion binding"/>
    <property type="evidence" value="ECO:0007669"/>
    <property type="project" value="UniProtKB-KW"/>
</dbReference>
<comment type="similarity">
    <text evidence="8">Belongs to the MsrQ family.</text>
</comment>
<dbReference type="GO" id="GO:0030091">
    <property type="term" value="P:protein repair"/>
    <property type="evidence" value="ECO:0007669"/>
    <property type="project" value="UniProtKB-UniRule"/>
</dbReference>
<evidence type="ECO:0000256" key="8">
    <source>
        <dbReference type="HAMAP-Rule" id="MF_01207"/>
    </source>
</evidence>
<evidence type="ECO:0000256" key="1">
    <source>
        <dbReference type="ARBA" id="ARBA00004141"/>
    </source>
</evidence>
<dbReference type="GO" id="GO:0016679">
    <property type="term" value="F:oxidoreductase activity, acting on diphenols and related substances as donors"/>
    <property type="evidence" value="ECO:0007669"/>
    <property type="project" value="TreeGrafter"/>
</dbReference>
<comment type="subunit">
    <text evidence="8">Heterodimer of a catalytic subunit (MsrP) and a heme-binding subunit (MsrQ).</text>
</comment>
<organism evidence="10 11">
    <name type="scientific">Marinobacter nauticus</name>
    <name type="common">Marinobacter hydrocarbonoclasticus</name>
    <name type="synonym">Marinobacter aquaeolei</name>
    <dbReference type="NCBI Taxonomy" id="2743"/>
    <lineage>
        <taxon>Bacteria</taxon>
        <taxon>Pseudomonadati</taxon>
        <taxon>Pseudomonadota</taxon>
        <taxon>Gammaproteobacteria</taxon>
        <taxon>Pseudomonadales</taxon>
        <taxon>Marinobacteraceae</taxon>
        <taxon>Marinobacter</taxon>
    </lineage>
</organism>
<keyword evidence="6 8" id="KW-0408">Iron</keyword>
<evidence type="ECO:0000256" key="6">
    <source>
        <dbReference type="ARBA" id="ARBA00023004"/>
    </source>
</evidence>
<keyword evidence="2 8" id="KW-0813">Transport</keyword>
<keyword evidence="3 8" id="KW-0349">Heme</keyword>
<feature type="transmembrane region" description="Helical" evidence="8">
    <location>
        <begin position="153"/>
        <end position="170"/>
    </location>
</feature>
<dbReference type="GO" id="GO:0020037">
    <property type="term" value="F:heme binding"/>
    <property type="evidence" value="ECO:0007669"/>
    <property type="project" value="UniProtKB-UniRule"/>
</dbReference>
<comment type="cofactor">
    <cofactor evidence="8">
        <name>heme b</name>
        <dbReference type="ChEBI" id="CHEBI:60344"/>
    </cofactor>
    <text evidence="8">Binds 1 heme b (iron(II)-protoporphyrin IX) group per subunit.</text>
</comment>
<keyword evidence="8" id="KW-0288">FMN</keyword>
<comment type="caution">
    <text evidence="10">The sequence shown here is derived from an EMBL/GenBank/DDBJ whole genome shotgun (WGS) entry which is preliminary data.</text>
</comment>
<keyword evidence="5 8" id="KW-1133">Transmembrane helix</keyword>
<dbReference type="PANTHER" id="PTHR36964:SF1">
    <property type="entry name" value="PROTEIN-METHIONINE-SULFOXIDE REDUCTASE HEME-BINDING SUBUNIT MSRQ"/>
    <property type="match status" value="1"/>
</dbReference>
<feature type="transmembrane region" description="Helical" evidence="8">
    <location>
        <begin position="12"/>
        <end position="30"/>
    </location>
</feature>
<dbReference type="GO" id="GO:0005886">
    <property type="term" value="C:plasma membrane"/>
    <property type="evidence" value="ECO:0007669"/>
    <property type="project" value="UniProtKB-SubCell"/>
</dbReference>
<keyword evidence="8" id="KW-0285">Flavoprotein</keyword>
<protein>
    <recommendedName>
        <fullName evidence="8">Protein-methionine-sulfoxide reductase heme-binding subunit MsrQ</fullName>
    </recommendedName>
    <alternativeName>
        <fullName evidence="8">Flavocytochrome MsrQ</fullName>
    </alternativeName>
</protein>
<comment type="cofactor">
    <cofactor evidence="8">
        <name>FMN</name>
        <dbReference type="ChEBI" id="CHEBI:58210"/>
    </cofactor>
    <text evidence="8">Binds 1 FMN per subunit.</text>
</comment>
<name>A0A1M2UST4_MARNT</name>
<dbReference type="PANTHER" id="PTHR36964">
    <property type="entry name" value="PROTEIN-METHIONINE-SULFOXIDE REDUCTASE HEME-BINDING SUBUNIT MSRQ"/>
    <property type="match status" value="1"/>
</dbReference>
<evidence type="ECO:0000256" key="2">
    <source>
        <dbReference type="ARBA" id="ARBA00022448"/>
    </source>
</evidence>
<dbReference type="AlphaFoldDB" id="A0A1M2UST4"/>
<feature type="transmembrane region" description="Helical" evidence="8">
    <location>
        <begin position="117"/>
        <end position="133"/>
    </location>
</feature>
<accession>A0A1M2UST4</accession>
<dbReference type="GO" id="GO:0009055">
    <property type="term" value="F:electron transfer activity"/>
    <property type="evidence" value="ECO:0007669"/>
    <property type="project" value="UniProtKB-UniRule"/>
</dbReference>
<feature type="domain" description="Ferric oxidoreductase" evidence="9">
    <location>
        <begin position="50"/>
        <end position="161"/>
    </location>
</feature>
<evidence type="ECO:0000256" key="3">
    <source>
        <dbReference type="ARBA" id="ARBA00022617"/>
    </source>
</evidence>
<evidence type="ECO:0000313" key="11">
    <source>
        <dbReference type="Proteomes" id="UP000183986"/>
    </source>
</evidence>
<keyword evidence="7 8" id="KW-0472">Membrane</keyword>
<feature type="transmembrane region" description="Helical" evidence="8">
    <location>
        <begin position="176"/>
        <end position="195"/>
    </location>
</feature>
<proteinExistence type="inferred from homology"/>
<feature type="transmembrane region" description="Helical" evidence="8">
    <location>
        <begin position="50"/>
        <end position="70"/>
    </location>
</feature>
<keyword evidence="8" id="KW-1003">Cell membrane</keyword>
<gene>
    <name evidence="8" type="primary">msrQ</name>
    <name evidence="10" type="ORF">BEE62_15460</name>
</gene>
<comment type="function">
    <text evidence="8">Part of the MsrPQ system that repairs oxidized periplasmic proteins containing methionine sulfoxide residues (Met-O), using respiratory chain electrons. Thus protects these proteins from oxidative-stress damage caused by reactive species of oxygen and chlorine generated by the host defense mechanisms. MsrPQ is essential for the maintenance of envelope integrity under bleach stress, rescuing a wide series of structurally unrelated periplasmic proteins from methionine oxidation. MsrQ provides electrons for reduction to the reductase catalytic subunit MsrP, using the quinone pool of the respiratory chain.</text>
</comment>
<sequence length="207" mass="23539">MLPAAERMVSSVVAKVIVFCAALMPLIWLVSDVVVGRIGPDPGQEITERLGIAAFQLLLVTLLITPLKKMTGWPGWLRHRRMLGLFAFFYAVLHVFAFLQLILGWGDLWATFTRRPYIALGAVAFLLMIPLALTSTKAMMKRMGRRWKPIHRLIYLSALFAWLHFLWQARSDVTEMVMYGLLLMALLFTRAYWFGVSSLVPLRKSGV</sequence>
<evidence type="ECO:0000256" key="7">
    <source>
        <dbReference type="ARBA" id="ARBA00023136"/>
    </source>
</evidence>
<evidence type="ECO:0000256" key="5">
    <source>
        <dbReference type="ARBA" id="ARBA00022989"/>
    </source>
</evidence>
<dbReference type="RefSeq" id="WP_072678281.1">
    <property type="nucleotide sequence ID" value="NZ_MPKY01000003.1"/>
</dbReference>
<keyword evidence="11" id="KW-1185">Reference proteome</keyword>
<reference evidence="10" key="1">
    <citation type="submission" date="2016-11" db="EMBL/GenBank/DDBJ databases">
        <title>Draft Genome Sequence of Marinobacter hydrocarbonoclasticus strain STW2, a polyaromatic aromatic hydrocarbon degrading and denitrifying bacterium from rhizosphere of Seagrass Enhalus acodoides.</title>
        <authorList>
            <person name="Ling J."/>
            <person name="Dong J."/>
        </authorList>
    </citation>
    <scope>NUCLEOTIDE SEQUENCE [LARGE SCALE GENOMIC DNA]</scope>
    <source>
        <strain evidence="10">STW2</strain>
    </source>
</reference>
<feature type="transmembrane region" description="Helical" evidence="8">
    <location>
        <begin position="82"/>
        <end position="105"/>
    </location>
</feature>